<keyword evidence="12" id="KW-1185">Reference proteome</keyword>
<dbReference type="InterPro" id="IPR007125">
    <property type="entry name" value="H2A/H2B/H3"/>
</dbReference>
<dbReference type="EMBL" id="SDRB02012248">
    <property type="protein sequence ID" value="THF98250.1"/>
    <property type="molecule type" value="Genomic_DNA"/>
</dbReference>
<dbReference type="FunFam" id="1.10.20.10:FF:000085">
    <property type="entry name" value="Histone H3.2"/>
    <property type="match status" value="1"/>
</dbReference>
<organism evidence="11 12">
    <name type="scientific">Camellia sinensis var. sinensis</name>
    <name type="common">China tea</name>
    <dbReference type="NCBI Taxonomy" id="542762"/>
    <lineage>
        <taxon>Eukaryota</taxon>
        <taxon>Viridiplantae</taxon>
        <taxon>Streptophyta</taxon>
        <taxon>Embryophyta</taxon>
        <taxon>Tracheophyta</taxon>
        <taxon>Spermatophyta</taxon>
        <taxon>Magnoliopsida</taxon>
        <taxon>eudicotyledons</taxon>
        <taxon>Gunneridae</taxon>
        <taxon>Pentapetalae</taxon>
        <taxon>asterids</taxon>
        <taxon>Ericales</taxon>
        <taxon>Theaceae</taxon>
        <taxon>Camellia</taxon>
    </lineage>
</organism>
<dbReference type="SUPFAM" id="SSF47113">
    <property type="entry name" value="Histone-fold"/>
    <property type="match status" value="1"/>
</dbReference>
<dbReference type="STRING" id="542762.A0A4S4D754"/>
<keyword evidence="8" id="KW-0544">Nucleosome core</keyword>
<keyword evidence="7" id="KW-0539">Nucleus</keyword>
<evidence type="ECO:0000256" key="5">
    <source>
        <dbReference type="ARBA" id="ARBA00022990"/>
    </source>
</evidence>
<dbReference type="Proteomes" id="UP000306102">
    <property type="component" value="Unassembled WGS sequence"/>
</dbReference>
<evidence type="ECO:0000256" key="3">
    <source>
        <dbReference type="ARBA" id="ARBA00010343"/>
    </source>
</evidence>
<evidence type="ECO:0000256" key="7">
    <source>
        <dbReference type="ARBA" id="ARBA00023242"/>
    </source>
</evidence>
<dbReference type="GO" id="GO:0046982">
    <property type="term" value="F:protein heterodimerization activity"/>
    <property type="evidence" value="ECO:0007669"/>
    <property type="project" value="InterPro"/>
</dbReference>
<feature type="region of interest" description="Disordered" evidence="9">
    <location>
        <begin position="58"/>
        <end position="82"/>
    </location>
</feature>
<protein>
    <recommendedName>
        <fullName evidence="10">Core Histone H2A/H2B/H3 domain-containing protein</fullName>
    </recommendedName>
</protein>
<dbReference type="Pfam" id="PF00125">
    <property type="entry name" value="Histone"/>
    <property type="match status" value="1"/>
</dbReference>
<evidence type="ECO:0000259" key="10">
    <source>
        <dbReference type="Pfam" id="PF00125"/>
    </source>
</evidence>
<dbReference type="AlphaFoldDB" id="A0A4S4D754"/>
<proteinExistence type="inferred from homology"/>
<evidence type="ECO:0000256" key="6">
    <source>
        <dbReference type="ARBA" id="ARBA00023125"/>
    </source>
</evidence>
<dbReference type="CDD" id="cd22911">
    <property type="entry name" value="HFD_H3"/>
    <property type="match status" value="1"/>
</dbReference>
<dbReference type="Gene3D" id="1.10.20.10">
    <property type="entry name" value="Histone, subunit A"/>
    <property type="match status" value="1"/>
</dbReference>
<dbReference type="PRINTS" id="PR00622">
    <property type="entry name" value="HISTONEH3"/>
</dbReference>
<dbReference type="GO" id="GO:0003677">
    <property type="term" value="F:DNA binding"/>
    <property type="evidence" value="ECO:0007669"/>
    <property type="project" value="UniProtKB-KW"/>
</dbReference>
<keyword evidence="4" id="KW-0158">Chromosome</keyword>
<gene>
    <name evidence="11" type="ORF">TEA_018349</name>
</gene>
<evidence type="ECO:0000256" key="8">
    <source>
        <dbReference type="ARBA" id="ARBA00023269"/>
    </source>
</evidence>
<comment type="subcellular location">
    <subcellularLocation>
        <location evidence="2">Chromosome</location>
    </subcellularLocation>
    <subcellularLocation>
        <location evidence="1">Nucleus</location>
    </subcellularLocation>
</comment>
<accession>A0A4S4D754</accession>
<evidence type="ECO:0000256" key="2">
    <source>
        <dbReference type="ARBA" id="ARBA00004286"/>
    </source>
</evidence>
<keyword evidence="6" id="KW-0238">DNA-binding</keyword>
<feature type="domain" description="Core Histone H2A/H2B/H3" evidence="10">
    <location>
        <begin position="86"/>
        <end position="164"/>
    </location>
</feature>
<comment type="caution">
    <text evidence="11">The sequence shown here is derived from an EMBL/GenBank/DDBJ whole genome shotgun (WGS) entry which is preliminary data.</text>
</comment>
<dbReference type="GO" id="GO:0000786">
    <property type="term" value="C:nucleosome"/>
    <property type="evidence" value="ECO:0007669"/>
    <property type="project" value="UniProtKB-KW"/>
</dbReference>
<evidence type="ECO:0000256" key="4">
    <source>
        <dbReference type="ARBA" id="ARBA00022454"/>
    </source>
</evidence>
<dbReference type="InterPro" id="IPR009072">
    <property type="entry name" value="Histone-fold"/>
</dbReference>
<keyword evidence="5" id="KW-0007">Acetylation</keyword>
<dbReference type="GO" id="GO:0030527">
    <property type="term" value="F:structural constituent of chromatin"/>
    <property type="evidence" value="ECO:0007669"/>
    <property type="project" value="InterPro"/>
</dbReference>
<comment type="similarity">
    <text evidence="3">Belongs to the histone H3 family.</text>
</comment>
<reference evidence="11 12" key="1">
    <citation type="journal article" date="2018" name="Proc. Natl. Acad. Sci. U.S.A.">
        <title>Draft genome sequence of Camellia sinensis var. sinensis provides insights into the evolution of the tea genome and tea quality.</title>
        <authorList>
            <person name="Wei C."/>
            <person name="Yang H."/>
            <person name="Wang S."/>
            <person name="Zhao J."/>
            <person name="Liu C."/>
            <person name="Gao L."/>
            <person name="Xia E."/>
            <person name="Lu Y."/>
            <person name="Tai Y."/>
            <person name="She G."/>
            <person name="Sun J."/>
            <person name="Cao H."/>
            <person name="Tong W."/>
            <person name="Gao Q."/>
            <person name="Li Y."/>
            <person name="Deng W."/>
            <person name="Jiang X."/>
            <person name="Wang W."/>
            <person name="Chen Q."/>
            <person name="Zhang S."/>
            <person name="Li H."/>
            <person name="Wu J."/>
            <person name="Wang P."/>
            <person name="Li P."/>
            <person name="Shi C."/>
            <person name="Zheng F."/>
            <person name="Jian J."/>
            <person name="Huang B."/>
            <person name="Shan D."/>
            <person name="Shi M."/>
            <person name="Fang C."/>
            <person name="Yue Y."/>
            <person name="Li F."/>
            <person name="Li D."/>
            <person name="Wei S."/>
            <person name="Han B."/>
            <person name="Jiang C."/>
            <person name="Yin Y."/>
            <person name="Xia T."/>
            <person name="Zhang Z."/>
            <person name="Bennetzen J.L."/>
            <person name="Zhao S."/>
            <person name="Wan X."/>
        </authorList>
    </citation>
    <scope>NUCLEOTIDE SEQUENCE [LARGE SCALE GENOMIC DNA]</scope>
    <source>
        <strain evidence="12">cv. Shuchazao</strain>
        <tissue evidence="11">Leaf</tissue>
    </source>
</reference>
<dbReference type="GO" id="GO:0005634">
    <property type="term" value="C:nucleus"/>
    <property type="evidence" value="ECO:0007669"/>
    <property type="project" value="UniProtKB-SubCell"/>
</dbReference>
<dbReference type="InterPro" id="IPR000164">
    <property type="entry name" value="Histone_H3/CENP-A"/>
</dbReference>
<dbReference type="SMART" id="SM00428">
    <property type="entry name" value="H3"/>
    <property type="match status" value="1"/>
</dbReference>
<evidence type="ECO:0000256" key="1">
    <source>
        <dbReference type="ARBA" id="ARBA00004123"/>
    </source>
</evidence>
<sequence length="243" mass="27895">MEAQIRKSYKIWQNEEAHFRARCEISSAGRLKSFSSAGKAKGFLARLERLKNISLADRQTRARRMRNAPSSSREEPRQAKRHRYKPGTVALREIRFYQKTCKLIIPAAPFIRTVREISNFFAPQIIRWTAEALVAIQEAAEDYLVHLFEDAMLCAIHAKRVTLSHHRQIAAPFSLFARPSLKFSVVSILFIAHCSCWLLVLSPRSDLDDELLVVVVDDELSDLDDELLVVVVVDDYEAWTLQN</sequence>
<evidence type="ECO:0000313" key="12">
    <source>
        <dbReference type="Proteomes" id="UP000306102"/>
    </source>
</evidence>
<evidence type="ECO:0000256" key="9">
    <source>
        <dbReference type="SAM" id="MobiDB-lite"/>
    </source>
</evidence>
<evidence type="ECO:0000313" key="11">
    <source>
        <dbReference type="EMBL" id="THF98250.1"/>
    </source>
</evidence>
<dbReference type="PANTHER" id="PTHR11426">
    <property type="entry name" value="HISTONE H3"/>
    <property type="match status" value="1"/>
</dbReference>
<name>A0A4S4D754_CAMSN</name>